<comment type="similarity">
    <text evidence="1">Belongs to the cysteine dioxygenase family.</text>
</comment>
<dbReference type="GO" id="GO:0051213">
    <property type="term" value="F:dioxygenase activity"/>
    <property type="evidence" value="ECO:0007669"/>
    <property type="project" value="UniProtKB-KW"/>
</dbReference>
<sequence length="164" mass="18103">MLFMTRLEEALASLRRPDMRDLKETLSAVGCTPRQAEPHVAQPDRLPYGRTVLFRNTEVEAILVHLPARTGTFIHDHGDSLGCAIVVEGELINTVFRTDGRGDAIYASEERVRSGQCLSAPAGLIHRMRNPGAGRTVSLHLYAPPLTGTKTYAEADEYVLDYVI</sequence>
<keyword evidence="3 6" id="KW-0223">Dioxygenase</keyword>
<protein>
    <submittedName>
        <fullName evidence="6">Cysteine dioxygenase family protein</fullName>
    </submittedName>
</protein>
<dbReference type="PANTHER" id="PTHR12918">
    <property type="entry name" value="CYSTEINE DIOXYGENASE"/>
    <property type="match status" value="1"/>
</dbReference>
<gene>
    <name evidence="6" type="ORF">ACFFNY_26810</name>
</gene>
<proteinExistence type="inferred from homology"/>
<evidence type="ECO:0000256" key="2">
    <source>
        <dbReference type="ARBA" id="ARBA00022723"/>
    </source>
</evidence>
<dbReference type="PANTHER" id="PTHR12918:SF1">
    <property type="entry name" value="CYSTEINE DIOXYGENASE TYPE 1"/>
    <property type="match status" value="1"/>
</dbReference>
<evidence type="ECO:0000256" key="3">
    <source>
        <dbReference type="ARBA" id="ARBA00022964"/>
    </source>
</evidence>
<dbReference type="Pfam" id="PF05995">
    <property type="entry name" value="CDO_I"/>
    <property type="match status" value="1"/>
</dbReference>
<dbReference type="CDD" id="cd10548">
    <property type="entry name" value="cupin_CDO"/>
    <property type="match status" value="1"/>
</dbReference>
<keyword evidence="7" id="KW-1185">Reference proteome</keyword>
<evidence type="ECO:0000256" key="1">
    <source>
        <dbReference type="ARBA" id="ARBA00006622"/>
    </source>
</evidence>
<keyword evidence="4" id="KW-0560">Oxidoreductase</keyword>
<organism evidence="6 7">
    <name type="scientific">Paenibacillus hodogayensis</name>
    <dbReference type="NCBI Taxonomy" id="279208"/>
    <lineage>
        <taxon>Bacteria</taxon>
        <taxon>Bacillati</taxon>
        <taxon>Bacillota</taxon>
        <taxon>Bacilli</taxon>
        <taxon>Bacillales</taxon>
        <taxon>Paenibacillaceae</taxon>
        <taxon>Paenibacillus</taxon>
    </lineage>
</organism>
<dbReference type="InterPro" id="IPR014710">
    <property type="entry name" value="RmlC-like_jellyroll"/>
</dbReference>
<dbReference type="Gene3D" id="2.60.120.10">
    <property type="entry name" value="Jelly Rolls"/>
    <property type="match status" value="1"/>
</dbReference>
<reference evidence="6 7" key="1">
    <citation type="submission" date="2024-09" db="EMBL/GenBank/DDBJ databases">
        <authorList>
            <person name="Sun Q."/>
            <person name="Mori K."/>
        </authorList>
    </citation>
    <scope>NUCLEOTIDE SEQUENCE [LARGE SCALE GENOMIC DNA]</scope>
    <source>
        <strain evidence="6 7">JCM 12520</strain>
    </source>
</reference>
<dbReference type="SUPFAM" id="SSF51182">
    <property type="entry name" value="RmlC-like cupins"/>
    <property type="match status" value="1"/>
</dbReference>
<dbReference type="RefSeq" id="WP_344907769.1">
    <property type="nucleotide sequence ID" value="NZ_BAAAYO010000006.1"/>
</dbReference>
<keyword evidence="2" id="KW-0479">Metal-binding</keyword>
<keyword evidence="5" id="KW-0408">Iron</keyword>
<evidence type="ECO:0000313" key="6">
    <source>
        <dbReference type="EMBL" id="MFB9755200.1"/>
    </source>
</evidence>
<evidence type="ECO:0000313" key="7">
    <source>
        <dbReference type="Proteomes" id="UP001589619"/>
    </source>
</evidence>
<dbReference type="InterPro" id="IPR011051">
    <property type="entry name" value="RmlC_Cupin_sf"/>
</dbReference>
<dbReference type="InterPro" id="IPR010300">
    <property type="entry name" value="CDO_1"/>
</dbReference>
<accession>A0ABV5W3T9</accession>
<dbReference type="Proteomes" id="UP001589619">
    <property type="component" value="Unassembled WGS sequence"/>
</dbReference>
<evidence type="ECO:0000256" key="5">
    <source>
        <dbReference type="ARBA" id="ARBA00023004"/>
    </source>
</evidence>
<name>A0ABV5W3T9_9BACL</name>
<evidence type="ECO:0000256" key="4">
    <source>
        <dbReference type="ARBA" id="ARBA00023002"/>
    </source>
</evidence>
<comment type="caution">
    <text evidence="6">The sequence shown here is derived from an EMBL/GenBank/DDBJ whole genome shotgun (WGS) entry which is preliminary data.</text>
</comment>
<dbReference type="EMBL" id="JBHMAG010000018">
    <property type="protein sequence ID" value="MFB9755200.1"/>
    <property type="molecule type" value="Genomic_DNA"/>
</dbReference>